<dbReference type="Proteomes" id="UP001213623">
    <property type="component" value="Chromosome 2"/>
</dbReference>
<keyword evidence="5" id="KW-0863">Zinc-finger</keyword>
<feature type="domain" description="U1-type" evidence="9">
    <location>
        <begin position="49"/>
        <end position="83"/>
    </location>
</feature>
<dbReference type="GO" id="GO:0003676">
    <property type="term" value="F:nucleic acid binding"/>
    <property type="evidence" value="ECO:0007669"/>
    <property type="project" value="InterPro"/>
</dbReference>
<dbReference type="GO" id="GO:0071004">
    <property type="term" value="C:U2-type prespliceosome"/>
    <property type="evidence" value="ECO:0007669"/>
    <property type="project" value="TreeGrafter"/>
</dbReference>
<evidence type="ECO:0000256" key="1">
    <source>
        <dbReference type="ARBA" id="ARBA00008995"/>
    </source>
</evidence>
<evidence type="ECO:0000256" key="5">
    <source>
        <dbReference type="ARBA" id="ARBA00022771"/>
    </source>
</evidence>
<evidence type="ECO:0000259" key="9">
    <source>
        <dbReference type="SMART" id="SM00451"/>
    </source>
</evidence>
<dbReference type="PANTHER" id="PTHR23205">
    <property type="entry name" value="SPLICING FACTOR 3A SUBUNIT 2"/>
    <property type="match status" value="1"/>
</dbReference>
<gene>
    <name evidence="10" type="primary">sap62</name>
    <name evidence="10" type="ORF">MNAN1_001317</name>
</gene>
<dbReference type="InterPro" id="IPR052092">
    <property type="entry name" value="SF3A2"/>
</dbReference>
<evidence type="ECO:0000256" key="2">
    <source>
        <dbReference type="ARBA" id="ARBA00022664"/>
    </source>
</evidence>
<keyword evidence="11" id="KW-1185">Reference proteome</keyword>
<reference evidence="10" key="1">
    <citation type="submission" date="2023-03" db="EMBL/GenBank/DDBJ databases">
        <title>Mating type loci evolution in Malassezia.</title>
        <authorList>
            <person name="Coelho M.A."/>
        </authorList>
    </citation>
    <scope>NUCLEOTIDE SEQUENCE</scope>
    <source>
        <strain evidence="10">CBS 9557</strain>
    </source>
</reference>
<dbReference type="GO" id="GO:0005686">
    <property type="term" value="C:U2 snRNP"/>
    <property type="evidence" value="ECO:0007669"/>
    <property type="project" value="TreeGrafter"/>
</dbReference>
<proteinExistence type="inferred from homology"/>
<name>A0AAF0EKD0_9BASI</name>
<evidence type="ECO:0000313" key="10">
    <source>
        <dbReference type="EMBL" id="WFD26336.1"/>
    </source>
</evidence>
<sequence>MDYQNRAGNKGAGIASADEAAIDRRERLRRLAMESIDLSKDPYILRNHLGTIECRLCLTMHANEGSYLSHTQGKKHQTNLQRRAALEARSNETDAKATTALLAPVPEMPKKKFVKIGRPGYKITKIREPLLPPEVPEAEEDEATRQHRLSTSGRVGLLFEVNLPEIKADVIPLHRFMSSFEQRKEAPNRAWQYLLVAAEPYETIAFKLQSREIDRSHTLTVPGVPLPEQRDEPVTWSHWDPVHKTYTIQVLFRPLPHVQ</sequence>
<dbReference type="InterPro" id="IPR031781">
    <property type="entry name" value="SF3A2_dom"/>
</dbReference>
<keyword evidence="7" id="KW-0508">mRNA splicing</keyword>
<evidence type="ECO:0000256" key="3">
    <source>
        <dbReference type="ARBA" id="ARBA00022723"/>
    </source>
</evidence>
<dbReference type="AlphaFoldDB" id="A0AAF0EKD0"/>
<organism evidence="10 11">
    <name type="scientific">Malassezia nana</name>
    <dbReference type="NCBI Taxonomy" id="180528"/>
    <lineage>
        <taxon>Eukaryota</taxon>
        <taxon>Fungi</taxon>
        <taxon>Dikarya</taxon>
        <taxon>Basidiomycota</taxon>
        <taxon>Ustilaginomycotina</taxon>
        <taxon>Malasseziomycetes</taxon>
        <taxon>Malasseziales</taxon>
        <taxon>Malasseziaceae</taxon>
        <taxon>Malassezia</taxon>
    </lineage>
</organism>
<dbReference type="Gene3D" id="2.60.40.2690">
    <property type="match status" value="1"/>
</dbReference>
<keyword evidence="6" id="KW-0862">Zinc</keyword>
<dbReference type="InterPro" id="IPR003604">
    <property type="entry name" value="Matrin/U1-like-C_Znf_C2H2"/>
</dbReference>
<evidence type="ECO:0000256" key="7">
    <source>
        <dbReference type="ARBA" id="ARBA00023187"/>
    </source>
</evidence>
<dbReference type="InterPro" id="IPR013087">
    <property type="entry name" value="Znf_C2H2_type"/>
</dbReference>
<evidence type="ECO:0000313" key="11">
    <source>
        <dbReference type="Proteomes" id="UP001213623"/>
    </source>
</evidence>
<keyword evidence="8" id="KW-0539">Nucleus</keyword>
<keyword evidence="2" id="KW-0507">mRNA processing</keyword>
<dbReference type="SUPFAM" id="SSF57667">
    <property type="entry name" value="beta-beta-alpha zinc fingers"/>
    <property type="match status" value="1"/>
</dbReference>
<dbReference type="Pfam" id="PF12874">
    <property type="entry name" value="zf-met"/>
    <property type="match status" value="1"/>
</dbReference>
<evidence type="ECO:0000256" key="8">
    <source>
        <dbReference type="ARBA" id="ARBA00023242"/>
    </source>
</evidence>
<protein>
    <submittedName>
        <fullName evidence="10">CWF complex protein sap62</fullName>
    </submittedName>
</protein>
<dbReference type="GO" id="GO:0000245">
    <property type="term" value="P:spliceosomal complex assembly"/>
    <property type="evidence" value="ECO:0007669"/>
    <property type="project" value="TreeGrafter"/>
</dbReference>
<dbReference type="SMART" id="SM00451">
    <property type="entry name" value="ZnF_U1"/>
    <property type="match status" value="1"/>
</dbReference>
<dbReference type="GO" id="GO:0008270">
    <property type="term" value="F:zinc ion binding"/>
    <property type="evidence" value="ECO:0007669"/>
    <property type="project" value="UniProtKB-KW"/>
</dbReference>
<keyword evidence="3" id="KW-0479">Metal-binding</keyword>
<dbReference type="EMBL" id="CP119893">
    <property type="protein sequence ID" value="WFD26336.1"/>
    <property type="molecule type" value="Genomic_DNA"/>
</dbReference>
<dbReference type="Pfam" id="PF16835">
    <property type="entry name" value="SF3A2"/>
    <property type="match status" value="1"/>
</dbReference>
<comment type="similarity">
    <text evidence="1">Belongs to the SF3A2 family.</text>
</comment>
<dbReference type="InterPro" id="IPR036236">
    <property type="entry name" value="Znf_C2H2_sf"/>
</dbReference>
<dbReference type="SMART" id="SM01050">
    <property type="entry name" value="CactinC_cactus"/>
    <property type="match status" value="1"/>
</dbReference>
<evidence type="ECO:0000256" key="6">
    <source>
        <dbReference type="ARBA" id="ARBA00022833"/>
    </source>
</evidence>
<evidence type="ECO:0000256" key="4">
    <source>
        <dbReference type="ARBA" id="ARBA00022728"/>
    </source>
</evidence>
<dbReference type="PANTHER" id="PTHR23205:SF0">
    <property type="entry name" value="SPLICING FACTOR 3A SUBUNIT 2"/>
    <property type="match status" value="1"/>
</dbReference>
<dbReference type="GO" id="GO:0071013">
    <property type="term" value="C:catalytic step 2 spliceosome"/>
    <property type="evidence" value="ECO:0007669"/>
    <property type="project" value="TreeGrafter"/>
</dbReference>
<keyword evidence="4" id="KW-0747">Spliceosome</keyword>
<accession>A0AAF0EKD0</accession>